<proteinExistence type="predicted"/>
<protein>
    <submittedName>
        <fullName evidence="1">Uncharacterized protein</fullName>
    </submittedName>
</protein>
<accession>A0A553HZK1</accession>
<name>A0A553HZK1_9PEZI</name>
<evidence type="ECO:0000313" key="2">
    <source>
        <dbReference type="Proteomes" id="UP000319160"/>
    </source>
</evidence>
<dbReference type="AlphaFoldDB" id="A0A553HZK1"/>
<evidence type="ECO:0000313" key="1">
    <source>
        <dbReference type="EMBL" id="TRX93377.1"/>
    </source>
</evidence>
<dbReference type="EMBL" id="VFLP01000029">
    <property type="protein sequence ID" value="TRX93377.1"/>
    <property type="molecule type" value="Genomic_DNA"/>
</dbReference>
<organism evidence="1 2">
    <name type="scientific">Xylaria flabelliformis</name>
    <dbReference type="NCBI Taxonomy" id="2512241"/>
    <lineage>
        <taxon>Eukaryota</taxon>
        <taxon>Fungi</taxon>
        <taxon>Dikarya</taxon>
        <taxon>Ascomycota</taxon>
        <taxon>Pezizomycotina</taxon>
        <taxon>Sordariomycetes</taxon>
        <taxon>Xylariomycetidae</taxon>
        <taxon>Xylariales</taxon>
        <taxon>Xylariaceae</taxon>
        <taxon>Xylaria</taxon>
    </lineage>
</organism>
<gene>
    <name evidence="1" type="ORF">FHL15_005652</name>
</gene>
<sequence>MGDISVYEIPIDWIILPPLAAKPGSLFTVVAQFEFAALPQIYEAYIPDRLGSVSERFPGKLRHAKPGFNNNVNPAIYVYFNICTQQKGKLELKFRLTWRWGRHLCGGLETFDINISQDIAEIEYRTDDQDLLALLDPDHYDPTPIELMNERA</sequence>
<reference evidence="2" key="1">
    <citation type="submission" date="2019-06" db="EMBL/GenBank/DDBJ databases">
        <title>Draft genome sequence of the griseofulvin-producing fungus Xylaria cubensis strain G536.</title>
        <authorList>
            <person name="Mead M.E."/>
            <person name="Raja H.A."/>
            <person name="Steenwyk J.L."/>
            <person name="Knowles S.L."/>
            <person name="Oberlies N.H."/>
            <person name="Rokas A."/>
        </authorList>
    </citation>
    <scope>NUCLEOTIDE SEQUENCE [LARGE SCALE GENOMIC DNA]</scope>
    <source>
        <strain evidence="2">G536</strain>
    </source>
</reference>
<keyword evidence="2" id="KW-1185">Reference proteome</keyword>
<comment type="caution">
    <text evidence="1">The sequence shown here is derived from an EMBL/GenBank/DDBJ whole genome shotgun (WGS) entry which is preliminary data.</text>
</comment>
<dbReference type="Proteomes" id="UP000319160">
    <property type="component" value="Unassembled WGS sequence"/>
</dbReference>
<dbReference type="OrthoDB" id="4710345at2759"/>